<evidence type="ECO:0000313" key="4">
    <source>
        <dbReference type="EMBL" id="MFB9908095.1"/>
    </source>
</evidence>
<organism evidence="4 5">
    <name type="scientific">Allokutzneria oryzae</name>
    <dbReference type="NCBI Taxonomy" id="1378989"/>
    <lineage>
        <taxon>Bacteria</taxon>
        <taxon>Bacillati</taxon>
        <taxon>Actinomycetota</taxon>
        <taxon>Actinomycetes</taxon>
        <taxon>Pseudonocardiales</taxon>
        <taxon>Pseudonocardiaceae</taxon>
        <taxon>Allokutzneria</taxon>
    </lineage>
</organism>
<sequence>MTDELPSVELARAYLSRVAEPPAPALVAFIAQHGPQRAAALVRAGKVPADVAKVTSARARIWRPEEDLRAAAEVDARLVTPEDDGWPAWRLLSFTAAAIRGRADAAEPVALWVRGDPDLAELTDQSVAIVGARAATGYGEHTSAEFAHGLARRGFTIVSGAAYGIDGAAHGGAIAAGGRTVAVLGCGIDVPYPAGHTRLLDRIAGAGAVVSEYPPGTRVARHRFLVRNRLIAALAEGTVVVEAGLRSGASNTAATARTLGRMVLAVPGPITSAMSVGCHALVRDGEAQLVTSVAEIAESVGRIGGDLAADPEVPVRPTDALDPRSLRVHQALRERAGSTPEQVSLESGIPLGQVRAVLPMLELVGLARCGDTGWRRCSGGSAPRKRAGGGPTTSIT</sequence>
<dbReference type="NCBIfam" id="TIGR00732">
    <property type="entry name" value="dprA"/>
    <property type="match status" value="1"/>
</dbReference>
<dbReference type="Gene3D" id="3.40.50.450">
    <property type="match status" value="1"/>
</dbReference>
<accession>A0ABV6A4K7</accession>
<dbReference type="InterPro" id="IPR057666">
    <property type="entry name" value="DrpA_SLOG"/>
</dbReference>
<comment type="caution">
    <text evidence="4">The sequence shown here is derived from an EMBL/GenBank/DDBJ whole genome shotgun (WGS) entry which is preliminary data.</text>
</comment>
<dbReference type="PANTHER" id="PTHR43022:SF1">
    <property type="entry name" value="PROTEIN SMF"/>
    <property type="match status" value="1"/>
</dbReference>
<dbReference type="Pfam" id="PF02481">
    <property type="entry name" value="DNA_processg_A"/>
    <property type="match status" value="1"/>
</dbReference>
<evidence type="ECO:0000256" key="1">
    <source>
        <dbReference type="ARBA" id="ARBA00006525"/>
    </source>
</evidence>
<evidence type="ECO:0000256" key="2">
    <source>
        <dbReference type="SAM" id="MobiDB-lite"/>
    </source>
</evidence>
<protein>
    <submittedName>
        <fullName evidence="4">DNA-processing protein DprA</fullName>
    </submittedName>
</protein>
<comment type="similarity">
    <text evidence="1">Belongs to the DprA/Smf family.</text>
</comment>
<evidence type="ECO:0000313" key="5">
    <source>
        <dbReference type="Proteomes" id="UP001589693"/>
    </source>
</evidence>
<dbReference type="SUPFAM" id="SSF102405">
    <property type="entry name" value="MCP/YpsA-like"/>
    <property type="match status" value="1"/>
</dbReference>
<name>A0ABV6A4K7_9PSEU</name>
<keyword evidence="5" id="KW-1185">Reference proteome</keyword>
<gene>
    <name evidence="4" type="primary">dprA</name>
    <name evidence="4" type="ORF">ACFFQA_29530</name>
</gene>
<feature type="domain" description="Smf/DprA SLOG" evidence="3">
    <location>
        <begin position="79"/>
        <end position="300"/>
    </location>
</feature>
<proteinExistence type="inferred from homology"/>
<dbReference type="RefSeq" id="WP_377859385.1">
    <property type="nucleotide sequence ID" value="NZ_JBHLZU010000026.1"/>
</dbReference>
<reference evidence="4 5" key="1">
    <citation type="submission" date="2024-09" db="EMBL/GenBank/DDBJ databases">
        <authorList>
            <person name="Sun Q."/>
            <person name="Mori K."/>
        </authorList>
    </citation>
    <scope>NUCLEOTIDE SEQUENCE [LARGE SCALE GENOMIC DNA]</scope>
    <source>
        <strain evidence="4 5">TBRC 7907</strain>
    </source>
</reference>
<dbReference type="PANTHER" id="PTHR43022">
    <property type="entry name" value="PROTEIN SMF"/>
    <property type="match status" value="1"/>
</dbReference>
<dbReference type="EMBL" id="JBHLZU010000026">
    <property type="protein sequence ID" value="MFB9908095.1"/>
    <property type="molecule type" value="Genomic_DNA"/>
</dbReference>
<dbReference type="InterPro" id="IPR003488">
    <property type="entry name" value="DprA"/>
</dbReference>
<evidence type="ECO:0000259" key="3">
    <source>
        <dbReference type="Pfam" id="PF02481"/>
    </source>
</evidence>
<feature type="region of interest" description="Disordered" evidence="2">
    <location>
        <begin position="375"/>
        <end position="396"/>
    </location>
</feature>
<dbReference type="Proteomes" id="UP001589693">
    <property type="component" value="Unassembled WGS sequence"/>
</dbReference>